<evidence type="ECO:0000313" key="11">
    <source>
        <dbReference type="Proteomes" id="UP000287394"/>
    </source>
</evidence>
<keyword evidence="3 8" id="KW-0479">Metal-binding</keyword>
<dbReference type="PANTHER" id="PTHR42961">
    <property type="entry name" value="IRON-SULFUR PROTEIN NUBPL"/>
    <property type="match status" value="1"/>
</dbReference>
<sequence length="361" mass="38330">MAVTEQEVLGQLRKVIDPDLHKDLVTLGMIKNVKIEGSHVSFTVELTTPACPLKEEIENMCREAVGEIAGVELVTIEMTANVRANVGKGVPTQQPLAGVKNIIAIASGKGGVGKSTVSANIACALAQMGAKVGLMDADIYGPSIPLIMGVEDEKPEVDEQKEKLIPIERYGVKIISMGFLQPSGSAVIWRGPMVAKAVQQFLRDVQWGEIDYLIVDLPPGTGDAQLTLAQAIPLSGAVVVMTPQDLAAAVAVKAVSMFKRLDVPILGIVENMSYFLCPTCNSRHHVFSHGGGEQAAEALDVPFFGGIPLAIDIGADADQGTPSVVLNPDGQYAQVFREVAERIAAQVSIRARSFIPLTMNA</sequence>
<dbReference type="PROSITE" id="PS01215">
    <property type="entry name" value="MRP"/>
    <property type="match status" value="1"/>
</dbReference>
<keyword evidence="6 8" id="KW-0408">Iron</keyword>
<dbReference type="InterPro" id="IPR034904">
    <property type="entry name" value="FSCA_dom_sf"/>
</dbReference>
<evidence type="ECO:0000256" key="8">
    <source>
        <dbReference type="HAMAP-Rule" id="MF_02040"/>
    </source>
</evidence>
<dbReference type="CDD" id="cd02037">
    <property type="entry name" value="Mrp_NBP35"/>
    <property type="match status" value="1"/>
</dbReference>
<dbReference type="Proteomes" id="UP000287394">
    <property type="component" value="Chromosome"/>
</dbReference>
<dbReference type="InterPro" id="IPR027417">
    <property type="entry name" value="P-loop_NTPase"/>
</dbReference>
<dbReference type="Pfam" id="PF10609">
    <property type="entry name" value="ParA"/>
    <property type="match status" value="1"/>
</dbReference>
<keyword evidence="5 8" id="KW-0067">ATP-binding</keyword>
<evidence type="ECO:0000256" key="1">
    <source>
        <dbReference type="ARBA" id="ARBA00007352"/>
    </source>
</evidence>
<accession>A0A402CXI3</accession>
<comment type="subunit">
    <text evidence="8">Homodimer.</text>
</comment>
<keyword evidence="11" id="KW-1185">Reference proteome</keyword>
<evidence type="ECO:0000256" key="7">
    <source>
        <dbReference type="ARBA" id="ARBA00023014"/>
    </source>
</evidence>
<comment type="similarity">
    <text evidence="2">In the C-terminal section; belongs to the Mrp/NBP35 ATP-binding proteins family.</text>
</comment>
<dbReference type="HAMAP" id="MF_02040">
    <property type="entry name" value="Mrp_NBP35"/>
    <property type="match status" value="1"/>
</dbReference>
<reference evidence="10 11" key="1">
    <citation type="journal article" date="2019" name="Int. J. Syst. Evol. Microbiol.">
        <title>Capsulimonas corticalis gen. nov., sp. nov., an aerobic capsulated bacterium, of a novel bacterial order, Capsulimonadales ord. nov., of the class Armatimonadia of the phylum Armatimonadetes.</title>
        <authorList>
            <person name="Li J."/>
            <person name="Kudo C."/>
            <person name="Tonouchi A."/>
        </authorList>
    </citation>
    <scope>NUCLEOTIDE SEQUENCE [LARGE SCALE GENOMIC DNA]</scope>
    <source>
        <strain evidence="10 11">AX-7</strain>
    </source>
</reference>
<dbReference type="SUPFAM" id="SSF117916">
    <property type="entry name" value="Fe-S cluster assembly (FSCA) domain-like"/>
    <property type="match status" value="1"/>
</dbReference>
<dbReference type="FunFam" id="3.40.50.300:FF:001278">
    <property type="entry name" value="Iron-sulfur cluster carrier protein"/>
    <property type="match status" value="1"/>
</dbReference>
<dbReference type="InterPro" id="IPR019591">
    <property type="entry name" value="Mrp/NBP35_ATP-bd"/>
</dbReference>
<dbReference type="Gene3D" id="3.30.300.130">
    <property type="entry name" value="Fe-S cluster assembly (FSCA)"/>
    <property type="match status" value="1"/>
</dbReference>
<dbReference type="GO" id="GO:0051539">
    <property type="term" value="F:4 iron, 4 sulfur cluster binding"/>
    <property type="evidence" value="ECO:0007669"/>
    <property type="project" value="TreeGrafter"/>
</dbReference>
<dbReference type="InterPro" id="IPR000808">
    <property type="entry name" value="Mrp-like_CS"/>
</dbReference>
<name>A0A402CXI3_9BACT</name>
<dbReference type="GO" id="GO:0016226">
    <property type="term" value="P:iron-sulfur cluster assembly"/>
    <property type="evidence" value="ECO:0007669"/>
    <property type="project" value="InterPro"/>
</dbReference>
<feature type="binding site" evidence="8">
    <location>
        <begin position="108"/>
        <end position="115"/>
    </location>
    <ligand>
        <name>ATP</name>
        <dbReference type="ChEBI" id="CHEBI:30616"/>
    </ligand>
</feature>
<keyword evidence="8" id="KW-0378">Hydrolase</keyword>
<dbReference type="InterPro" id="IPR033756">
    <property type="entry name" value="YlxH/NBP35"/>
</dbReference>
<dbReference type="GO" id="GO:0140663">
    <property type="term" value="F:ATP-dependent FeS chaperone activity"/>
    <property type="evidence" value="ECO:0007669"/>
    <property type="project" value="InterPro"/>
</dbReference>
<keyword evidence="4 8" id="KW-0547">Nucleotide-binding</keyword>
<keyword evidence="7 8" id="KW-0411">Iron-sulfur</keyword>
<comment type="function">
    <text evidence="8">Binds and transfers iron-sulfur (Fe-S) clusters to target apoproteins. Can hydrolyze ATP.</text>
</comment>
<dbReference type="KEGG" id="ccot:CCAX7_43240"/>
<feature type="domain" description="MIP18 family-like" evidence="9">
    <location>
        <begin position="5"/>
        <end position="75"/>
    </location>
</feature>
<dbReference type="Gene3D" id="3.40.50.300">
    <property type="entry name" value="P-loop containing nucleotide triphosphate hydrolases"/>
    <property type="match status" value="1"/>
</dbReference>
<dbReference type="GO" id="GO:0046872">
    <property type="term" value="F:metal ion binding"/>
    <property type="evidence" value="ECO:0007669"/>
    <property type="project" value="UniProtKB-KW"/>
</dbReference>
<dbReference type="GO" id="GO:0005524">
    <property type="term" value="F:ATP binding"/>
    <property type="evidence" value="ECO:0007669"/>
    <property type="project" value="UniProtKB-UniRule"/>
</dbReference>
<dbReference type="Pfam" id="PF01883">
    <property type="entry name" value="FeS_assembly_P"/>
    <property type="match status" value="1"/>
</dbReference>
<comment type="similarity">
    <text evidence="8">Belongs to the Mrp/NBP35 ATP-binding proteins family.</text>
</comment>
<evidence type="ECO:0000259" key="9">
    <source>
        <dbReference type="Pfam" id="PF01883"/>
    </source>
</evidence>
<dbReference type="GO" id="GO:0016887">
    <property type="term" value="F:ATP hydrolysis activity"/>
    <property type="evidence" value="ECO:0007669"/>
    <property type="project" value="UniProtKB-UniRule"/>
</dbReference>
<dbReference type="AlphaFoldDB" id="A0A402CXI3"/>
<dbReference type="EMBL" id="AP025739">
    <property type="protein sequence ID" value="BDI32273.1"/>
    <property type="molecule type" value="Genomic_DNA"/>
</dbReference>
<evidence type="ECO:0000256" key="6">
    <source>
        <dbReference type="ARBA" id="ARBA00023004"/>
    </source>
</evidence>
<protein>
    <recommendedName>
        <fullName evidence="8">Iron-sulfur cluster carrier protein</fullName>
    </recommendedName>
</protein>
<evidence type="ECO:0000256" key="2">
    <source>
        <dbReference type="ARBA" id="ARBA00008205"/>
    </source>
</evidence>
<evidence type="ECO:0000256" key="4">
    <source>
        <dbReference type="ARBA" id="ARBA00022741"/>
    </source>
</evidence>
<evidence type="ECO:0000256" key="5">
    <source>
        <dbReference type="ARBA" id="ARBA00022840"/>
    </source>
</evidence>
<evidence type="ECO:0000313" key="10">
    <source>
        <dbReference type="EMBL" id="BDI32273.1"/>
    </source>
</evidence>
<dbReference type="InterPro" id="IPR044304">
    <property type="entry name" value="NUBPL-like"/>
</dbReference>
<organism evidence="10 11">
    <name type="scientific">Capsulimonas corticalis</name>
    <dbReference type="NCBI Taxonomy" id="2219043"/>
    <lineage>
        <taxon>Bacteria</taxon>
        <taxon>Bacillati</taxon>
        <taxon>Armatimonadota</taxon>
        <taxon>Armatimonadia</taxon>
        <taxon>Capsulimonadales</taxon>
        <taxon>Capsulimonadaceae</taxon>
        <taxon>Capsulimonas</taxon>
    </lineage>
</organism>
<dbReference type="RefSeq" id="WP_119322040.1">
    <property type="nucleotide sequence ID" value="NZ_AP025739.1"/>
</dbReference>
<comment type="similarity">
    <text evidence="1">In the N-terminal section; belongs to the MIP18 family.</text>
</comment>
<evidence type="ECO:0000256" key="3">
    <source>
        <dbReference type="ARBA" id="ARBA00022723"/>
    </source>
</evidence>
<proteinExistence type="inferred from homology"/>
<dbReference type="PANTHER" id="PTHR42961:SF2">
    <property type="entry name" value="IRON-SULFUR PROTEIN NUBPL"/>
    <property type="match status" value="1"/>
</dbReference>
<gene>
    <name evidence="10" type="ORF">CCAX7_43240</name>
</gene>
<dbReference type="SUPFAM" id="SSF52540">
    <property type="entry name" value="P-loop containing nucleoside triphosphate hydrolases"/>
    <property type="match status" value="1"/>
</dbReference>
<dbReference type="OrthoDB" id="9809679at2"/>
<dbReference type="InterPro" id="IPR002744">
    <property type="entry name" value="MIP18-like"/>
</dbReference>
<dbReference type="FunCoup" id="A0A402CXI3">
    <property type="interactions" value="397"/>
</dbReference>